<keyword evidence="10" id="KW-1185">Reference proteome</keyword>
<dbReference type="Gene3D" id="1.25.40.10">
    <property type="entry name" value="Tetratricopeptide repeat domain"/>
    <property type="match status" value="1"/>
</dbReference>
<dbReference type="Gene3D" id="3.30.200.20">
    <property type="entry name" value="Phosphorylase Kinase, domain 1"/>
    <property type="match status" value="1"/>
</dbReference>
<keyword evidence="7" id="KW-0812">Transmembrane</keyword>
<dbReference type="SUPFAM" id="SSF56112">
    <property type="entry name" value="Protein kinase-like (PK-like)"/>
    <property type="match status" value="1"/>
</dbReference>
<dbReference type="CDD" id="cd14014">
    <property type="entry name" value="STKc_PknB_like"/>
    <property type="match status" value="1"/>
</dbReference>
<evidence type="ECO:0000256" key="3">
    <source>
        <dbReference type="ARBA" id="ARBA00022777"/>
    </source>
</evidence>
<dbReference type="InterPro" id="IPR000719">
    <property type="entry name" value="Prot_kinase_dom"/>
</dbReference>
<dbReference type="PROSITE" id="PS00107">
    <property type="entry name" value="PROTEIN_KINASE_ATP"/>
    <property type="match status" value="1"/>
</dbReference>
<dbReference type="Proteomes" id="UP001629244">
    <property type="component" value="Unassembled WGS sequence"/>
</dbReference>
<evidence type="ECO:0000259" key="8">
    <source>
        <dbReference type="PROSITE" id="PS50011"/>
    </source>
</evidence>
<feature type="domain" description="Protein kinase" evidence="8">
    <location>
        <begin position="29"/>
        <end position="279"/>
    </location>
</feature>
<protein>
    <submittedName>
        <fullName evidence="9">Protein kinase</fullName>
    </submittedName>
</protein>
<dbReference type="SUPFAM" id="SSF48452">
    <property type="entry name" value="TPR-like"/>
    <property type="match status" value="1"/>
</dbReference>
<gene>
    <name evidence="9" type="ORF">ABS767_12750</name>
</gene>
<feature type="coiled-coil region" evidence="6">
    <location>
        <begin position="319"/>
        <end position="350"/>
    </location>
</feature>
<evidence type="ECO:0000313" key="9">
    <source>
        <dbReference type="EMBL" id="MFL9841836.1"/>
    </source>
</evidence>
<dbReference type="SMART" id="SM00220">
    <property type="entry name" value="S_TKc"/>
    <property type="match status" value="1"/>
</dbReference>
<dbReference type="PROSITE" id="PS50011">
    <property type="entry name" value="PROTEIN_KINASE_DOM"/>
    <property type="match status" value="1"/>
</dbReference>
<evidence type="ECO:0000256" key="7">
    <source>
        <dbReference type="SAM" id="Phobius"/>
    </source>
</evidence>
<dbReference type="InterPro" id="IPR008271">
    <property type="entry name" value="Ser/Thr_kinase_AS"/>
</dbReference>
<keyword evidence="1" id="KW-0808">Transferase</keyword>
<dbReference type="GO" id="GO:0016301">
    <property type="term" value="F:kinase activity"/>
    <property type="evidence" value="ECO:0007669"/>
    <property type="project" value="UniProtKB-KW"/>
</dbReference>
<dbReference type="PROSITE" id="PS00108">
    <property type="entry name" value="PROTEIN_KINASE_ST"/>
    <property type="match status" value="1"/>
</dbReference>
<dbReference type="RefSeq" id="WP_408078917.1">
    <property type="nucleotide sequence ID" value="NZ_JBELQC010000002.1"/>
</dbReference>
<dbReference type="InterPro" id="IPR011990">
    <property type="entry name" value="TPR-like_helical_dom_sf"/>
</dbReference>
<sequence>MTFMQTRAANCGPGDDGTAFMAGTRVGPWRVEEEIGKGGMGRVYRARRADGLYDQIVAIKSVSLVDEASIARFERERQLLAAMEHPGIARIVDGGTDETGAPYMATEFIDGKPIAEHVAAVGASPAAIARLMIDVANAVGHAHSRLVLHRDIKSDNVLVDQGGRVRLIDFGISGEVDATSAPGGGATIAVAAPEVLAGQRATVRSDVYSLGVLLATLLAGKIPLRDEAGGMEIGDRLPGGADLAAIATKATRADPDARYASADAFAADLTAWREHRPVLARGGGPLYRSRRFLERYWIASALATVAMLSLAGGLIVSMRQTARAEEARALAEYQSTQEEENGRLQAATAEILQQAYSSEEDQRRLGDFMLNYNAAVIDDSQIAGVDKAAMSLAIARHFIMRNDYRRAVPLLERLAGRPDLTPWQRSLADSLLGRGLMEIGRKRDAIARLRRVEQEREASLGRFDLEHAAVASTLAIASQQPEDIRHARAVLTKTYALHRKQAPSGYLENQLAMLAVLQSDFAQALTWFRRLTQSVRATDAGYNSDTSILNLAMAEFFTGNAGAARAALERGKALTARKGESLTAVSFAKLESQMLVSSGDLDGAKGALDRAVSMAEKLDAPQRLVIGLELERAYLDLAQGDRDAAARRLRSLDTSALPAESGLAASVAIASGAQLNPLQQQAVCRSMELSWRYETARKSRKLPALDCDAVLAAKATQS</sequence>
<dbReference type="PANTHER" id="PTHR43289">
    <property type="entry name" value="MITOGEN-ACTIVATED PROTEIN KINASE KINASE KINASE 20-RELATED"/>
    <property type="match status" value="1"/>
</dbReference>
<dbReference type="InterPro" id="IPR017441">
    <property type="entry name" value="Protein_kinase_ATP_BS"/>
</dbReference>
<dbReference type="EMBL" id="JBELQC010000002">
    <property type="protein sequence ID" value="MFL9841836.1"/>
    <property type="molecule type" value="Genomic_DNA"/>
</dbReference>
<keyword evidence="6" id="KW-0175">Coiled coil</keyword>
<dbReference type="PANTHER" id="PTHR43289:SF34">
    <property type="entry name" value="SERINE_THREONINE-PROTEIN KINASE YBDM-RELATED"/>
    <property type="match status" value="1"/>
</dbReference>
<evidence type="ECO:0000256" key="1">
    <source>
        <dbReference type="ARBA" id="ARBA00022679"/>
    </source>
</evidence>
<evidence type="ECO:0000313" key="10">
    <source>
        <dbReference type="Proteomes" id="UP001629244"/>
    </source>
</evidence>
<keyword evidence="4 5" id="KW-0067">ATP-binding</keyword>
<evidence type="ECO:0000256" key="4">
    <source>
        <dbReference type="ARBA" id="ARBA00022840"/>
    </source>
</evidence>
<feature type="binding site" evidence="5">
    <location>
        <position position="60"/>
    </location>
    <ligand>
        <name>ATP</name>
        <dbReference type="ChEBI" id="CHEBI:30616"/>
    </ligand>
</feature>
<evidence type="ECO:0000256" key="5">
    <source>
        <dbReference type="PROSITE-ProRule" id="PRU10141"/>
    </source>
</evidence>
<feature type="transmembrane region" description="Helical" evidence="7">
    <location>
        <begin position="296"/>
        <end position="318"/>
    </location>
</feature>
<keyword evidence="7" id="KW-1133">Transmembrane helix</keyword>
<keyword evidence="3 9" id="KW-0418">Kinase</keyword>
<keyword evidence="7" id="KW-0472">Membrane</keyword>
<evidence type="ECO:0000256" key="2">
    <source>
        <dbReference type="ARBA" id="ARBA00022741"/>
    </source>
</evidence>
<dbReference type="Gene3D" id="1.10.510.10">
    <property type="entry name" value="Transferase(Phosphotransferase) domain 1"/>
    <property type="match status" value="1"/>
</dbReference>
<reference evidence="9 10" key="1">
    <citation type="submission" date="2024-06" db="EMBL/GenBank/DDBJ databases">
        <authorList>
            <person name="Kaempfer P."/>
            <person name="Viver T."/>
        </authorList>
    </citation>
    <scope>NUCLEOTIDE SEQUENCE [LARGE SCALE GENOMIC DNA]</scope>
    <source>
        <strain evidence="9 10">ST-64</strain>
    </source>
</reference>
<evidence type="ECO:0000256" key="6">
    <source>
        <dbReference type="SAM" id="Coils"/>
    </source>
</evidence>
<organism evidence="9 10">
    <name type="scientific">Sphingomonas plantiphila</name>
    <dbReference type="NCBI Taxonomy" id="3163295"/>
    <lineage>
        <taxon>Bacteria</taxon>
        <taxon>Pseudomonadati</taxon>
        <taxon>Pseudomonadota</taxon>
        <taxon>Alphaproteobacteria</taxon>
        <taxon>Sphingomonadales</taxon>
        <taxon>Sphingomonadaceae</taxon>
        <taxon>Sphingomonas</taxon>
    </lineage>
</organism>
<accession>A0ABW8YNI5</accession>
<proteinExistence type="predicted"/>
<comment type="caution">
    <text evidence="9">The sequence shown here is derived from an EMBL/GenBank/DDBJ whole genome shotgun (WGS) entry which is preliminary data.</text>
</comment>
<keyword evidence="2 5" id="KW-0547">Nucleotide-binding</keyword>
<dbReference type="Pfam" id="PF00069">
    <property type="entry name" value="Pkinase"/>
    <property type="match status" value="1"/>
</dbReference>
<dbReference type="InterPro" id="IPR011009">
    <property type="entry name" value="Kinase-like_dom_sf"/>
</dbReference>
<name>A0ABW8YNI5_9SPHN</name>